<dbReference type="Pfam" id="PF02424">
    <property type="entry name" value="ApbE"/>
    <property type="match status" value="1"/>
</dbReference>
<evidence type="ECO:0000256" key="3">
    <source>
        <dbReference type="ARBA" id="ARBA00016337"/>
    </source>
</evidence>
<evidence type="ECO:0000256" key="2">
    <source>
        <dbReference type="ARBA" id="ARBA00011955"/>
    </source>
</evidence>
<evidence type="ECO:0000313" key="14">
    <source>
        <dbReference type="EMBL" id="TDR23306.1"/>
    </source>
</evidence>
<dbReference type="SUPFAM" id="SSF143631">
    <property type="entry name" value="ApbE-like"/>
    <property type="match status" value="1"/>
</dbReference>
<keyword evidence="13" id="KW-1003">Cell membrane</keyword>
<evidence type="ECO:0000256" key="8">
    <source>
        <dbReference type="ARBA" id="ARBA00022842"/>
    </source>
</evidence>
<feature type="binding site" evidence="12">
    <location>
        <position position="299"/>
    </location>
    <ligand>
        <name>Mg(2+)</name>
        <dbReference type="ChEBI" id="CHEBI:18420"/>
    </ligand>
</feature>
<accession>A0A4R6XU35</accession>
<dbReference type="OrthoDB" id="9778595at2"/>
<dbReference type="Gene3D" id="3.10.520.10">
    <property type="entry name" value="ApbE-like domains"/>
    <property type="match status" value="1"/>
</dbReference>
<organism evidence="14 15">
    <name type="scientific">Marinicella litoralis</name>
    <dbReference type="NCBI Taxonomy" id="644220"/>
    <lineage>
        <taxon>Bacteria</taxon>
        <taxon>Pseudomonadati</taxon>
        <taxon>Pseudomonadota</taxon>
        <taxon>Gammaproteobacteria</taxon>
        <taxon>Lysobacterales</taxon>
        <taxon>Marinicellaceae</taxon>
        <taxon>Marinicella</taxon>
    </lineage>
</organism>
<evidence type="ECO:0000256" key="9">
    <source>
        <dbReference type="ARBA" id="ARBA00031306"/>
    </source>
</evidence>
<comment type="catalytic activity">
    <reaction evidence="10 11 13">
        <text>L-threonyl-[protein] + FAD = FMN-L-threonyl-[protein] + AMP + H(+)</text>
        <dbReference type="Rhea" id="RHEA:36847"/>
        <dbReference type="Rhea" id="RHEA-COMP:11060"/>
        <dbReference type="Rhea" id="RHEA-COMP:11061"/>
        <dbReference type="ChEBI" id="CHEBI:15378"/>
        <dbReference type="ChEBI" id="CHEBI:30013"/>
        <dbReference type="ChEBI" id="CHEBI:57692"/>
        <dbReference type="ChEBI" id="CHEBI:74257"/>
        <dbReference type="ChEBI" id="CHEBI:456215"/>
        <dbReference type="EC" id="2.7.1.180"/>
    </reaction>
</comment>
<comment type="function">
    <text evidence="13">Flavin transferase that catalyzes the transfer of the FMN moiety of FAD and its covalent binding to the hydroxyl group of a threonine residue in a target flavoprotein.</text>
</comment>
<feature type="binding site" evidence="12">
    <location>
        <position position="295"/>
    </location>
    <ligand>
        <name>Mg(2+)</name>
        <dbReference type="ChEBI" id="CHEBI:18420"/>
    </ligand>
</feature>
<reference evidence="14 15" key="1">
    <citation type="submission" date="2019-03" db="EMBL/GenBank/DDBJ databases">
        <title>Genomic Encyclopedia of Type Strains, Phase IV (KMG-IV): sequencing the most valuable type-strain genomes for metagenomic binning, comparative biology and taxonomic classification.</title>
        <authorList>
            <person name="Goeker M."/>
        </authorList>
    </citation>
    <scope>NUCLEOTIDE SEQUENCE [LARGE SCALE GENOMIC DNA]</scope>
    <source>
        <strain evidence="14 15">DSM 25488</strain>
    </source>
</reference>
<evidence type="ECO:0000256" key="13">
    <source>
        <dbReference type="RuleBase" id="RU363002"/>
    </source>
</evidence>
<evidence type="ECO:0000256" key="1">
    <source>
        <dbReference type="ARBA" id="ARBA00008282"/>
    </source>
</evidence>
<keyword evidence="15" id="KW-1185">Reference proteome</keyword>
<dbReference type="EC" id="2.7.1.180" evidence="2 11"/>
<comment type="cofactor">
    <cofactor evidence="12">
        <name>Mg(2+)</name>
        <dbReference type="ChEBI" id="CHEBI:18420"/>
    </cofactor>
    <cofactor evidence="12">
        <name>Mn(2+)</name>
        <dbReference type="ChEBI" id="CHEBI:29035"/>
    </cofactor>
    <text evidence="12">Magnesium. Can also use manganese.</text>
</comment>
<dbReference type="PANTHER" id="PTHR30040">
    <property type="entry name" value="THIAMINE BIOSYNTHESIS LIPOPROTEIN APBE"/>
    <property type="match status" value="1"/>
</dbReference>
<keyword evidence="8 11" id="KW-0460">Magnesium</keyword>
<comment type="subcellular location">
    <subcellularLocation>
        <location evidence="13">Cell inner membrane</location>
        <topology evidence="13">Lipid-anchor</topology>
        <orientation evidence="13">Periplasmic side</orientation>
    </subcellularLocation>
</comment>
<dbReference type="PROSITE" id="PS51257">
    <property type="entry name" value="PROKAR_LIPOPROTEIN"/>
    <property type="match status" value="1"/>
</dbReference>
<name>A0A4R6XU35_9GAMM</name>
<keyword evidence="5 11" id="KW-0808">Transferase</keyword>
<dbReference type="AlphaFoldDB" id="A0A4R6XU35"/>
<evidence type="ECO:0000256" key="10">
    <source>
        <dbReference type="ARBA" id="ARBA00048540"/>
    </source>
</evidence>
<dbReference type="Proteomes" id="UP000295724">
    <property type="component" value="Unassembled WGS sequence"/>
</dbReference>
<keyword evidence="13 14" id="KW-0449">Lipoprotein</keyword>
<evidence type="ECO:0000256" key="7">
    <source>
        <dbReference type="ARBA" id="ARBA00022827"/>
    </source>
</evidence>
<feature type="binding site" evidence="12">
    <location>
        <position position="184"/>
    </location>
    <ligand>
        <name>Mg(2+)</name>
        <dbReference type="ChEBI" id="CHEBI:18420"/>
    </ligand>
</feature>
<evidence type="ECO:0000256" key="4">
    <source>
        <dbReference type="ARBA" id="ARBA00022630"/>
    </source>
</evidence>
<dbReference type="GO" id="GO:0046872">
    <property type="term" value="F:metal ion binding"/>
    <property type="evidence" value="ECO:0007669"/>
    <property type="project" value="UniProtKB-UniRule"/>
</dbReference>
<evidence type="ECO:0000313" key="15">
    <source>
        <dbReference type="Proteomes" id="UP000295724"/>
    </source>
</evidence>
<evidence type="ECO:0000256" key="12">
    <source>
        <dbReference type="PIRSR" id="PIRSR006268-2"/>
    </source>
</evidence>
<keyword evidence="4 11" id="KW-0285">Flavoprotein</keyword>
<gene>
    <name evidence="14" type="ORF">C8D91_0166</name>
</gene>
<comment type="caution">
    <text evidence="14">The sequence shown here is derived from an EMBL/GenBank/DDBJ whole genome shotgun (WGS) entry which is preliminary data.</text>
</comment>
<comment type="similarity">
    <text evidence="1 11 13">Belongs to the ApbE family.</text>
</comment>
<proteinExistence type="inferred from homology"/>
<evidence type="ECO:0000256" key="5">
    <source>
        <dbReference type="ARBA" id="ARBA00022679"/>
    </source>
</evidence>
<keyword evidence="7 11" id="KW-0274">FAD</keyword>
<dbReference type="GO" id="GO:0005886">
    <property type="term" value="C:plasma membrane"/>
    <property type="evidence" value="ECO:0007669"/>
    <property type="project" value="UniProtKB-SubCell"/>
</dbReference>
<protein>
    <recommendedName>
        <fullName evidence="3 11">FAD:protein FMN transferase</fullName>
        <ecNumber evidence="2 11">2.7.1.180</ecNumber>
    </recommendedName>
    <alternativeName>
        <fullName evidence="9 11">Flavin transferase</fullName>
    </alternativeName>
</protein>
<evidence type="ECO:0000256" key="11">
    <source>
        <dbReference type="PIRNR" id="PIRNR006268"/>
    </source>
</evidence>
<dbReference type="InterPro" id="IPR003374">
    <property type="entry name" value="ApbE-like_sf"/>
</dbReference>
<dbReference type="GO" id="GO:0016740">
    <property type="term" value="F:transferase activity"/>
    <property type="evidence" value="ECO:0007669"/>
    <property type="project" value="UniProtKB-UniRule"/>
</dbReference>
<dbReference type="InterPro" id="IPR024932">
    <property type="entry name" value="ApbE"/>
</dbReference>
<dbReference type="EMBL" id="SNZB01000001">
    <property type="protein sequence ID" value="TDR23306.1"/>
    <property type="molecule type" value="Genomic_DNA"/>
</dbReference>
<keyword evidence="13" id="KW-0997">Cell inner membrane</keyword>
<keyword evidence="13" id="KW-0472">Membrane</keyword>
<keyword evidence="6 11" id="KW-0479">Metal-binding</keyword>
<dbReference type="PIRSF" id="PIRSF006268">
    <property type="entry name" value="ApbE"/>
    <property type="match status" value="1"/>
</dbReference>
<dbReference type="PANTHER" id="PTHR30040:SF2">
    <property type="entry name" value="FAD:PROTEIN FMN TRANSFERASE"/>
    <property type="match status" value="1"/>
</dbReference>
<sequence>MLIRMIINSVLKKTVFLLLFFLFLTSCKPKELNVSKHQLFVFGTLIDINIWHDDEQQVTDAVALISHTFNNMHHQWHAWKPGRLHQINQTLRNGQSVMLSREEAQFIQQTIDQAELSNHLFNPVIGELINLWGFHTDEYPILSPPPQPSEIEHLIQQNLTVKNLHLDGLNLMADNPHVWLDFGGIAKGLAVDLAVGILQQQQIENAIINAGGDLRSIGSKGKVPWRIAIQSPSDWTTVAELEIVGDESVFTSGNYQRYKEFDGKRYSHIIHPTTGMPVGEIVSATVITQDGISADAAATALIVAGSAHWLATAQSMGIKQALIINEQMQCTGTQAMIQRLQNLNIKCQAID</sequence>
<evidence type="ECO:0000256" key="6">
    <source>
        <dbReference type="ARBA" id="ARBA00022723"/>
    </source>
</evidence>